<protein>
    <submittedName>
        <fullName evidence="1">Uncharacterized protein</fullName>
    </submittedName>
</protein>
<evidence type="ECO:0000313" key="2">
    <source>
        <dbReference type="Proteomes" id="UP001151532"/>
    </source>
</evidence>
<gene>
    <name evidence="1" type="ORF">OIU79_007173</name>
</gene>
<reference evidence="1" key="2">
    <citation type="journal article" date="2023" name="Int. J. Mol. Sci.">
        <title>De Novo Assembly and Annotation of 11 Diverse Shrub Willow (Salix) Genomes Reveals Novel Gene Organization in Sex-Linked Regions.</title>
        <authorList>
            <person name="Hyden B."/>
            <person name="Feng K."/>
            <person name="Yates T.B."/>
            <person name="Jawdy S."/>
            <person name="Cereghino C."/>
            <person name="Smart L.B."/>
            <person name="Muchero W."/>
        </authorList>
    </citation>
    <scope>NUCLEOTIDE SEQUENCE</scope>
    <source>
        <tissue evidence="1">Shoot tip</tissue>
    </source>
</reference>
<dbReference type="Proteomes" id="UP001151532">
    <property type="component" value="Chromosome 10"/>
</dbReference>
<sequence length="30" mass="3540">MEFLSQYLRIICDICEGLDLESDSFFNSHN</sequence>
<reference evidence="1" key="1">
    <citation type="submission" date="2022-11" db="EMBL/GenBank/DDBJ databases">
        <authorList>
            <person name="Hyden B.L."/>
            <person name="Feng K."/>
            <person name="Yates T."/>
            <person name="Jawdy S."/>
            <person name="Smart L.B."/>
            <person name="Muchero W."/>
        </authorList>
    </citation>
    <scope>NUCLEOTIDE SEQUENCE</scope>
    <source>
        <tissue evidence="1">Shoot tip</tissue>
    </source>
</reference>
<proteinExistence type="predicted"/>
<name>A0A9Q0Z2W3_SALPP</name>
<dbReference type="EMBL" id="JAPFFK010000014">
    <property type="protein sequence ID" value="KAJ6719459.1"/>
    <property type="molecule type" value="Genomic_DNA"/>
</dbReference>
<accession>A0A9Q0Z2W3</accession>
<evidence type="ECO:0000313" key="1">
    <source>
        <dbReference type="EMBL" id="KAJ6719459.1"/>
    </source>
</evidence>
<comment type="caution">
    <text evidence="1">The sequence shown here is derived from an EMBL/GenBank/DDBJ whole genome shotgun (WGS) entry which is preliminary data.</text>
</comment>
<keyword evidence="2" id="KW-1185">Reference proteome</keyword>
<organism evidence="1 2">
    <name type="scientific">Salix purpurea</name>
    <name type="common">Purple osier willow</name>
    <dbReference type="NCBI Taxonomy" id="77065"/>
    <lineage>
        <taxon>Eukaryota</taxon>
        <taxon>Viridiplantae</taxon>
        <taxon>Streptophyta</taxon>
        <taxon>Embryophyta</taxon>
        <taxon>Tracheophyta</taxon>
        <taxon>Spermatophyta</taxon>
        <taxon>Magnoliopsida</taxon>
        <taxon>eudicotyledons</taxon>
        <taxon>Gunneridae</taxon>
        <taxon>Pentapetalae</taxon>
        <taxon>rosids</taxon>
        <taxon>fabids</taxon>
        <taxon>Malpighiales</taxon>
        <taxon>Salicaceae</taxon>
        <taxon>Saliceae</taxon>
        <taxon>Salix</taxon>
    </lineage>
</organism>
<dbReference type="AlphaFoldDB" id="A0A9Q0Z2W3"/>